<evidence type="ECO:0000313" key="3">
    <source>
        <dbReference type="Proteomes" id="UP000002384"/>
    </source>
</evidence>
<proteinExistence type="predicted"/>
<feature type="domain" description="Transposase IS200-like" evidence="1">
    <location>
        <begin position="8"/>
        <end position="134"/>
    </location>
</feature>
<dbReference type="InterPro" id="IPR002686">
    <property type="entry name" value="Transposase_17"/>
</dbReference>
<sequence>MQYRRAKVAGGTYFFTVVTHKRREFLCELDNIEILKKAFRYVIQRHPFTIDAIIILPNHLHCIWTLPKDDYSFSKRWQLIKNFFSRNCPSQYRGEVSLSQQKKKEQAIWQRRFWEHCILNQQDFINHVEYIHYNPVKHGLVQAPKNWQYSSFSRYVQQGIYDLEWGSNEEIIFSETVGHE</sequence>
<dbReference type="AlphaFoldDB" id="B7K868"/>
<dbReference type="GO" id="GO:0043565">
    <property type="term" value="F:sequence-specific DNA binding"/>
    <property type="evidence" value="ECO:0007669"/>
    <property type="project" value="TreeGrafter"/>
</dbReference>
<dbReference type="SUPFAM" id="SSF143422">
    <property type="entry name" value="Transposase IS200-like"/>
    <property type="match status" value="1"/>
</dbReference>
<gene>
    <name evidence="2" type="ordered locus">PCC7424_1384</name>
</gene>
<dbReference type="InterPro" id="IPR052715">
    <property type="entry name" value="RAYT_transposase"/>
</dbReference>
<dbReference type="eggNOG" id="COG1943">
    <property type="taxonomic scope" value="Bacteria"/>
</dbReference>
<dbReference type="OrthoDB" id="9794403at2"/>
<dbReference type="Gene3D" id="3.30.70.1290">
    <property type="entry name" value="Transposase IS200-like"/>
    <property type="match status" value="1"/>
</dbReference>
<dbReference type="NCBIfam" id="NF047646">
    <property type="entry name" value="REP_Tyr_transpos"/>
    <property type="match status" value="1"/>
</dbReference>
<keyword evidence="3" id="KW-1185">Reference proteome</keyword>
<dbReference type="PANTHER" id="PTHR36966:SF1">
    <property type="entry name" value="REP-ASSOCIATED TYROSINE TRANSPOSASE"/>
    <property type="match status" value="1"/>
</dbReference>
<accession>B7K868</accession>
<dbReference type="GO" id="GO:0004803">
    <property type="term" value="F:transposase activity"/>
    <property type="evidence" value="ECO:0007669"/>
    <property type="project" value="InterPro"/>
</dbReference>
<dbReference type="PANTHER" id="PTHR36966">
    <property type="entry name" value="REP-ASSOCIATED TYROSINE TRANSPOSASE"/>
    <property type="match status" value="1"/>
</dbReference>
<protein>
    <recommendedName>
        <fullName evidence="1">Transposase IS200-like domain-containing protein</fullName>
    </recommendedName>
</protein>
<dbReference type="GO" id="GO:0006313">
    <property type="term" value="P:DNA transposition"/>
    <property type="evidence" value="ECO:0007669"/>
    <property type="project" value="InterPro"/>
</dbReference>
<dbReference type="KEGG" id="cyc:PCC7424_1384"/>
<dbReference type="EMBL" id="CP001291">
    <property type="protein sequence ID" value="ACK69828.1"/>
    <property type="molecule type" value="Genomic_DNA"/>
</dbReference>
<reference evidence="3" key="1">
    <citation type="journal article" date="2011" name="MBio">
        <title>Novel metabolic attributes of the genus Cyanothece, comprising a group of unicellular nitrogen-fixing Cyanobacteria.</title>
        <authorList>
            <person name="Bandyopadhyay A."/>
            <person name="Elvitigala T."/>
            <person name="Welsh E."/>
            <person name="Stockel J."/>
            <person name="Liberton M."/>
            <person name="Min H."/>
            <person name="Sherman L.A."/>
            <person name="Pakrasi H.B."/>
        </authorList>
    </citation>
    <scope>NUCLEOTIDE SEQUENCE [LARGE SCALE GENOMIC DNA]</scope>
    <source>
        <strain evidence="3">PCC 7424</strain>
    </source>
</reference>
<evidence type="ECO:0000259" key="1">
    <source>
        <dbReference type="SMART" id="SM01321"/>
    </source>
</evidence>
<dbReference type="RefSeq" id="WP_012598774.1">
    <property type="nucleotide sequence ID" value="NC_011729.1"/>
</dbReference>
<name>B7K868_GLOC7</name>
<evidence type="ECO:0000313" key="2">
    <source>
        <dbReference type="EMBL" id="ACK69828.1"/>
    </source>
</evidence>
<dbReference type="InterPro" id="IPR036515">
    <property type="entry name" value="Transposase_17_sf"/>
</dbReference>
<dbReference type="Proteomes" id="UP000002384">
    <property type="component" value="Chromosome"/>
</dbReference>
<organism evidence="2 3">
    <name type="scientific">Gloeothece citriformis (strain PCC 7424)</name>
    <name type="common">Cyanothece sp. (strain PCC 7424)</name>
    <dbReference type="NCBI Taxonomy" id="65393"/>
    <lineage>
        <taxon>Bacteria</taxon>
        <taxon>Bacillati</taxon>
        <taxon>Cyanobacteriota</taxon>
        <taxon>Cyanophyceae</taxon>
        <taxon>Oscillatoriophycideae</taxon>
        <taxon>Chroococcales</taxon>
        <taxon>Aphanothecaceae</taxon>
        <taxon>Gloeothece</taxon>
        <taxon>Gloeothece citriformis</taxon>
    </lineage>
</organism>
<dbReference type="HOGENOM" id="CLU_068226_6_0_3"/>
<dbReference type="SMART" id="SM01321">
    <property type="entry name" value="Y1_Tnp"/>
    <property type="match status" value="1"/>
</dbReference>
<dbReference type="Pfam" id="PF01797">
    <property type="entry name" value="Y1_Tnp"/>
    <property type="match status" value="1"/>
</dbReference>